<dbReference type="GO" id="GO:0005576">
    <property type="term" value="C:extracellular region"/>
    <property type="evidence" value="ECO:0007669"/>
    <property type="project" value="InterPro"/>
</dbReference>
<dbReference type="SMART" id="SM00494">
    <property type="entry name" value="ChtBD2"/>
    <property type="match status" value="3"/>
</dbReference>
<dbReference type="KEGG" id="dan:6507537"/>
<keyword evidence="1" id="KW-0147">Chitin-binding</keyword>
<keyword evidence="5" id="KW-0325">Glycoprotein</keyword>
<dbReference type="HOGENOM" id="CLU_1355943_0_0_1"/>
<gene>
    <name evidence="7" type="primary">Dana\GF24909</name>
    <name evidence="7" type="synonym">dana_GLEANR_9594</name>
    <name evidence="7" type="ORF">GF24909</name>
</gene>
<keyword evidence="4" id="KW-1015">Disulfide bond</keyword>
<dbReference type="Pfam" id="PF01607">
    <property type="entry name" value="CBM_14"/>
    <property type="match status" value="2"/>
</dbReference>
<evidence type="ECO:0000313" key="7">
    <source>
        <dbReference type="EMBL" id="EDV38684.2"/>
    </source>
</evidence>
<reference evidence="7 8" key="1">
    <citation type="journal article" date="2007" name="Nature">
        <title>Evolution of genes and genomes on the Drosophila phylogeny.</title>
        <authorList>
            <consortium name="Drosophila 12 Genomes Consortium"/>
            <person name="Clark A.G."/>
            <person name="Eisen M.B."/>
            <person name="Smith D.R."/>
            <person name="Bergman C.M."/>
            <person name="Oliver B."/>
            <person name="Markow T.A."/>
            <person name="Kaufman T.C."/>
            <person name="Kellis M."/>
            <person name="Gelbart W."/>
            <person name="Iyer V.N."/>
            <person name="Pollard D.A."/>
            <person name="Sackton T.B."/>
            <person name="Larracuente A.M."/>
            <person name="Singh N.D."/>
            <person name="Abad J.P."/>
            <person name="Abt D.N."/>
            <person name="Adryan B."/>
            <person name="Aguade M."/>
            <person name="Akashi H."/>
            <person name="Anderson W.W."/>
            <person name="Aquadro C.F."/>
            <person name="Ardell D.H."/>
            <person name="Arguello R."/>
            <person name="Artieri C.G."/>
            <person name="Barbash D.A."/>
            <person name="Barker D."/>
            <person name="Barsanti P."/>
            <person name="Batterham P."/>
            <person name="Batzoglou S."/>
            <person name="Begun D."/>
            <person name="Bhutkar A."/>
            <person name="Blanco E."/>
            <person name="Bosak S.A."/>
            <person name="Bradley R.K."/>
            <person name="Brand A.D."/>
            <person name="Brent M.R."/>
            <person name="Brooks A.N."/>
            <person name="Brown R.H."/>
            <person name="Butlin R.K."/>
            <person name="Caggese C."/>
            <person name="Calvi B.R."/>
            <person name="Bernardo de Carvalho A."/>
            <person name="Caspi A."/>
            <person name="Castrezana S."/>
            <person name="Celniker S.E."/>
            <person name="Chang J.L."/>
            <person name="Chapple C."/>
            <person name="Chatterji S."/>
            <person name="Chinwalla A."/>
            <person name="Civetta A."/>
            <person name="Clifton S.W."/>
            <person name="Comeron J.M."/>
            <person name="Costello J.C."/>
            <person name="Coyne J.A."/>
            <person name="Daub J."/>
            <person name="David R.G."/>
            <person name="Delcher A.L."/>
            <person name="Delehaunty K."/>
            <person name="Do C.B."/>
            <person name="Ebling H."/>
            <person name="Edwards K."/>
            <person name="Eickbush T."/>
            <person name="Evans J.D."/>
            <person name="Filipski A."/>
            <person name="Findeiss S."/>
            <person name="Freyhult E."/>
            <person name="Fulton L."/>
            <person name="Fulton R."/>
            <person name="Garcia A.C."/>
            <person name="Gardiner A."/>
            <person name="Garfield D.A."/>
            <person name="Garvin B.E."/>
            <person name="Gibson G."/>
            <person name="Gilbert D."/>
            <person name="Gnerre S."/>
            <person name="Godfrey J."/>
            <person name="Good R."/>
            <person name="Gotea V."/>
            <person name="Gravely B."/>
            <person name="Greenberg A.J."/>
            <person name="Griffiths-Jones S."/>
            <person name="Gross S."/>
            <person name="Guigo R."/>
            <person name="Gustafson E.A."/>
            <person name="Haerty W."/>
            <person name="Hahn M.W."/>
            <person name="Halligan D.L."/>
            <person name="Halpern A.L."/>
            <person name="Halter G.M."/>
            <person name="Han M.V."/>
            <person name="Heger A."/>
            <person name="Hillier L."/>
            <person name="Hinrichs A.S."/>
            <person name="Holmes I."/>
            <person name="Hoskins R.A."/>
            <person name="Hubisz M.J."/>
            <person name="Hultmark D."/>
            <person name="Huntley M.A."/>
            <person name="Jaffe D.B."/>
            <person name="Jagadeeshan S."/>
            <person name="Jeck W.R."/>
            <person name="Johnson J."/>
            <person name="Jones C.D."/>
            <person name="Jordan W.C."/>
            <person name="Karpen G.H."/>
            <person name="Kataoka E."/>
            <person name="Keightley P.D."/>
            <person name="Kheradpour P."/>
            <person name="Kirkness E.F."/>
            <person name="Koerich L.B."/>
            <person name="Kristiansen K."/>
            <person name="Kudrna D."/>
            <person name="Kulathinal R.J."/>
            <person name="Kumar S."/>
            <person name="Kwok R."/>
            <person name="Lander E."/>
            <person name="Langley C.H."/>
            <person name="Lapoint R."/>
            <person name="Lazzaro B.P."/>
            <person name="Lee S.J."/>
            <person name="Levesque L."/>
            <person name="Li R."/>
            <person name="Lin C.F."/>
            <person name="Lin M.F."/>
            <person name="Lindblad-Toh K."/>
            <person name="Llopart A."/>
            <person name="Long M."/>
            <person name="Low L."/>
            <person name="Lozovsky E."/>
            <person name="Lu J."/>
            <person name="Luo M."/>
            <person name="Machado C.A."/>
            <person name="Makalowski W."/>
            <person name="Marzo M."/>
            <person name="Matsuda M."/>
            <person name="Matzkin L."/>
            <person name="McAllister B."/>
            <person name="McBride C.S."/>
            <person name="McKernan B."/>
            <person name="McKernan K."/>
            <person name="Mendez-Lago M."/>
            <person name="Minx P."/>
            <person name="Mollenhauer M.U."/>
            <person name="Montooth K."/>
            <person name="Mount S.M."/>
            <person name="Mu X."/>
            <person name="Myers E."/>
            <person name="Negre B."/>
            <person name="Newfeld S."/>
            <person name="Nielsen R."/>
            <person name="Noor M.A."/>
            <person name="O'Grady P."/>
            <person name="Pachter L."/>
            <person name="Papaceit M."/>
            <person name="Parisi M.J."/>
            <person name="Parisi M."/>
            <person name="Parts L."/>
            <person name="Pedersen J.S."/>
            <person name="Pesole G."/>
            <person name="Phillippy A.M."/>
            <person name="Ponting C.P."/>
            <person name="Pop M."/>
            <person name="Porcelli D."/>
            <person name="Powell J.R."/>
            <person name="Prohaska S."/>
            <person name="Pruitt K."/>
            <person name="Puig M."/>
            <person name="Quesneville H."/>
            <person name="Ram K.R."/>
            <person name="Rand D."/>
            <person name="Rasmussen M.D."/>
            <person name="Reed L.K."/>
            <person name="Reenan R."/>
            <person name="Reily A."/>
            <person name="Remington K.A."/>
            <person name="Rieger T.T."/>
            <person name="Ritchie M.G."/>
            <person name="Robin C."/>
            <person name="Rogers Y.H."/>
            <person name="Rohde C."/>
            <person name="Rozas J."/>
            <person name="Rubenfield M.J."/>
            <person name="Ruiz A."/>
            <person name="Russo S."/>
            <person name="Salzberg S.L."/>
            <person name="Sanchez-Gracia A."/>
            <person name="Saranga D.J."/>
            <person name="Sato H."/>
            <person name="Schaeffer S.W."/>
            <person name="Schatz M.C."/>
            <person name="Schlenke T."/>
            <person name="Schwartz R."/>
            <person name="Segarra C."/>
            <person name="Singh R.S."/>
            <person name="Sirot L."/>
            <person name="Sirota M."/>
            <person name="Sisneros N.B."/>
            <person name="Smith C.D."/>
            <person name="Smith T.F."/>
            <person name="Spieth J."/>
            <person name="Stage D.E."/>
            <person name="Stark A."/>
            <person name="Stephan W."/>
            <person name="Strausberg R.L."/>
            <person name="Strempel S."/>
            <person name="Sturgill D."/>
            <person name="Sutton G."/>
            <person name="Sutton G.G."/>
            <person name="Tao W."/>
            <person name="Teichmann S."/>
            <person name="Tobari Y.N."/>
            <person name="Tomimura Y."/>
            <person name="Tsolas J.M."/>
            <person name="Valente V.L."/>
            <person name="Venter E."/>
            <person name="Venter J.C."/>
            <person name="Vicario S."/>
            <person name="Vieira F.G."/>
            <person name="Vilella A.J."/>
            <person name="Villasante A."/>
            <person name="Walenz B."/>
            <person name="Wang J."/>
            <person name="Wasserman M."/>
            <person name="Watts T."/>
            <person name="Wilson D."/>
            <person name="Wilson R.K."/>
            <person name="Wing R.A."/>
            <person name="Wolfner M.F."/>
            <person name="Wong A."/>
            <person name="Wong G.K."/>
            <person name="Wu C.I."/>
            <person name="Wu G."/>
            <person name="Yamamoto D."/>
            <person name="Yang H.P."/>
            <person name="Yang S.P."/>
            <person name="Yorke J.A."/>
            <person name="Yoshida K."/>
            <person name="Zdobnov E."/>
            <person name="Zhang P."/>
            <person name="Zhang Y."/>
            <person name="Zimin A.V."/>
            <person name="Baldwin J."/>
            <person name="Abdouelleil A."/>
            <person name="Abdulkadir J."/>
            <person name="Abebe A."/>
            <person name="Abera B."/>
            <person name="Abreu J."/>
            <person name="Acer S.C."/>
            <person name="Aftuck L."/>
            <person name="Alexander A."/>
            <person name="An P."/>
            <person name="Anderson E."/>
            <person name="Anderson S."/>
            <person name="Arachi H."/>
            <person name="Azer M."/>
            <person name="Bachantsang P."/>
            <person name="Barry A."/>
            <person name="Bayul T."/>
            <person name="Berlin A."/>
            <person name="Bessette D."/>
            <person name="Bloom T."/>
            <person name="Blye J."/>
            <person name="Boguslavskiy L."/>
            <person name="Bonnet C."/>
            <person name="Boukhgalter B."/>
            <person name="Bourzgui I."/>
            <person name="Brown A."/>
            <person name="Cahill P."/>
            <person name="Channer S."/>
            <person name="Cheshatsang Y."/>
            <person name="Chuda L."/>
            <person name="Citroen M."/>
            <person name="Collymore A."/>
            <person name="Cooke P."/>
            <person name="Costello M."/>
            <person name="D'Aco K."/>
            <person name="Daza R."/>
            <person name="De Haan G."/>
            <person name="DeGray S."/>
            <person name="DeMaso C."/>
            <person name="Dhargay N."/>
            <person name="Dooley K."/>
            <person name="Dooley E."/>
            <person name="Doricent M."/>
            <person name="Dorje P."/>
            <person name="Dorjee K."/>
            <person name="Dupes A."/>
            <person name="Elong R."/>
            <person name="Falk J."/>
            <person name="Farina A."/>
            <person name="Faro S."/>
            <person name="Ferguson D."/>
            <person name="Fisher S."/>
            <person name="Foley C.D."/>
            <person name="Franke A."/>
            <person name="Friedrich D."/>
            <person name="Gadbois L."/>
            <person name="Gearin G."/>
            <person name="Gearin C.R."/>
            <person name="Giannoukos G."/>
            <person name="Goode T."/>
            <person name="Graham J."/>
            <person name="Grandbois E."/>
            <person name="Grewal S."/>
            <person name="Gyaltsen K."/>
            <person name="Hafez N."/>
            <person name="Hagos B."/>
            <person name="Hall J."/>
            <person name="Henson C."/>
            <person name="Hollinger A."/>
            <person name="Honan T."/>
            <person name="Huard M.D."/>
            <person name="Hughes L."/>
            <person name="Hurhula B."/>
            <person name="Husby M.E."/>
            <person name="Kamat A."/>
            <person name="Kanga B."/>
            <person name="Kashin S."/>
            <person name="Khazanovich D."/>
            <person name="Kisner P."/>
            <person name="Lance K."/>
            <person name="Lara M."/>
            <person name="Lee W."/>
            <person name="Lennon N."/>
            <person name="Letendre F."/>
            <person name="LeVine R."/>
            <person name="Lipovsky A."/>
            <person name="Liu X."/>
            <person name="Liu J."/>
            <person name="Liu S."/>
            <person name="Lokyitsang T."/>
            <person name="Lokyitsang Y."/>
            <person name="Lubonja R."/>
            <person name="Lui A."/>
            <person name="MacDonald P."/>
            <person name="Magnisalis V."/>
            <person name="Maru K."/>
            <person name="Matthews C."/>
            <person name="McCusker W."/>
            <person name="McDonough S."/>
            <person name="Mehta T."/>
            <person name="Meldrim J."/>
            <person name="Meneus L."/>
            <person name="Mihai O."/>
            <person name="Mihalev A."/>
            <person name="Mihova T."/>
            <person name="Mittelman R."/>
            <person name="Mlenga V."/>
            <person name="Montmayeur A."/>
            <person name="Mulrain L."/>
            <person name="Navidi A."/>
            <person name="Naylor J."/>
            <person name="Negash T."/>
            <person name="Nguyen T."/>
            <person name="Nguyen N."/>
            <person name="Nicol R."/>
            <person name="Norbu C."/>
            <person name="Norbu N."/>
            <person name="Novod N."/>
            <person name="O'Neill B."/>
            <person name="Osman S."/>
            <person name="Markiewicz E."/>
            <person name="Oyono O.L."/>
            <person name="Patti C."/>
            <person name="Phunkhang P."/>
            <person name="Pierre F."/>
            <person name="Priest M."/>
            <person name="Raghuraman S."/>
            <person name="Rege F."/>
            <person name="Reyes R."/>
            <person name="Rise C."/>
            <person name="Rogov P."/>
            <person name="Ross K."/>
            <person name="Ryan E."/>
            <person name="Settipalli S."/>
            <person name="Shea T."/>
            <person name="Sherpa N."/>
            <person name="Shi L."/>
            <person name="Shih D."/>
            <person name="Sparrow T."/>
            <person name="Spaulding J."/>
            <person name="Stalker J."/>
            <person name="Stange-Thomann N."/>
            <person name="Stavropoulos S."/>
            <person name="Stone C."/>
            <person name="Strader C."/>
            <person name="Tesfaye S."/>
            <person name="Thomson T."/>
            <person name="Thoulutsang Y."/>
            <person name="Thoulutsang D."/>
            <person name="Topham K."/>
            <person name="Topping I."/>
            <person name="Tsamla T."/>
            <person name="Vassiliev H."/>
            <person name="Vo A."/>
            <person name="Wangchuk T."/>
            <person name="Wangdi T."/>
            <person name="Weiand M."/>
            <person name="Wilkinson J."/>
            <person name="Wilson A."/>
            <person name="Yadav S."/>
            <person name="Young G."/>
            <person name="Yu Q."/>
            <person name="Zembek L."/>
            <person name="Zhong D."/>
            <person name="Zimmer A."/>
            <person name="Zwirko Z."/>
            <person name="Jaffe D.B."/>
            <person name="Alvarez P."/>
            <person name="Brockman W."/>
            <person name="Butler J."/>
            <person name="Chin C."/>
            <person name="Gnerre S."/>
            <person name="Grabherr M."/>
            <person name="Kleber M."/>
            <person name="Mauceli E."/>
            <person name="MacCallum I."/>
        </authorList>
    </citation>
    <scope>NUCLEOTIDE SEQUENCE [LARGE SCALE GENOMIC DNA]</scope>
    <source>
        <strain evidence="8">Tucson 14024-0371.13</strain>
    </source>
</reference>
<organism evidence="7 8">
    <name type="scientific">Drosophila ananassae</name>
    <name type="common">Fruit fly</name>
    <dbReference type="NCBI Taxonomy" id="7217"/>
    <lineage>
        <taxon>Eukaryota</taxon>
        <taxon>Metazoa</taxon>
        <taxon>Ecdysozoa</taxon>
        <taxon>Arthropoda</taxon>
        <taxon>Hexapoda</taxon>
        <taxon>Insecta</taxon>
        <taxon>Pterygota</taxon>
        <taxon>Neoptera</taxon>
        <taxon>Endopterygota</taxon>
        <taxon>Diptera</taxon>
        <taxon>Brachycera</taxon>
        <taxon>Muscomorpha</taxon>
        <taxon>Ephydroidea</taxon>
        <taxon>Drosophilidae</taxon>
        <taxon>Drosophila</taxon>
        <taxon>Sophophora</taxon>
    </lineage>
</organism>
<evidence type="ECO:0000256" key="3">
    <source>
        <dbReference type="ARBA" id="ARBA00022737"/>
    </source>
</evidence>
<dbReference type="SUPFAM" id="SSF57625">
    <property type="entry name" value="Invertebrate chitin-binding proteins"/>
    <property type="match status" value="3"/>
</dbReference>
<evidence type="ECO:0000256" key="2">
    <source>
        <dbReference type="ARBA" id="ARBA00022729"/>
    </source>
</evidence>
<dbReference type="Proteomes" id="UP000007801">
    <property type="component" value="Unassembled WGS sequence"/>
</dbReference>
<proteinExistence type="predicted"/>
<accession>B3M6N4</accession>
<keyword evidence="3" id="KW-0677">Repeat</keyword>
<evidence type="ECO:0000259" key="6">
    <source>
        <dbReference type="PROSITE" id="PS50940"/>
    </source>
</evidence>
<evidence type="ECO:0000256" key="1">
    <source>
        <dbReference type="ARBA" id="ARBA00022669"/>
    </source>
</evidence>
<protein>
    <recommendedName>
        <fullName evidence="6">Chitin-binding type-2 domain-containing protein</fullName>
    </recommendedName>
</protein>
<dbReference type="GO" id="GO:0008061">
    <property type="term" value="F:chitin binding"/>
    <property type="evidence" value="ECO:0007669"/>
    <property type="project" value="UniProtKB-KW"/>
</dbReference>
<dbReference type="Gene3D" id="2.170.140.10">
    <property type="entry name" value="Chitin binding domain"/>
    <property type="match status" value="1"/>
</dbReference>
<sequence length="200" mass="21836">MEVAEVPPPRGSREADYSCPGGYSFDDNVDLCVSENSTECTNYQISRCPTSVTVEEYCLCWNKHLQIHACPEGTHFDASHSVCRIGAAQCQDEFTPFACPNGSARNVFCQCIGGKYVTQTCPDGYSFDTERKFCFPANKGESEDSENGTKTCQRYGLFADPADCSGYYHCSDKGAEIKHFTCLGGTIFSLTSFACVPGSC</sequence>
<dbReference type="EMBL" id="CH902618">
    <property type="protein sequence ID" value="EDV38684.2"/>
    <property type="molecule type" value="Genomic_DNA"/>
</dbReference>
<keyword evidence="8" id="KW-1185">Reference proteome</keyword>
<keyword evidence="2" id="KW-0732">Signal</keyword>
<dbReference type="PANTHER" id="PTHR23301:SF0">
    <property type="entry name" value="CHITIN-BINDING TYPE-2 DOMAIN-CONTAINING PROTEIN-RELATED"/>
    <property type="match status" value="1"/>
</dbReference>
<dbReference type="InterPro" id="IPR002557">
    <property type="entry name" value="Chitin-bd_dom"/>
</dbReference>
<feature type="domain" description="Chitin-binding type-2" evidence="6">
    <location>
        <begin position="149"/>
        <end position="195"/>
    </location>
</feature>
<dbReference type="InParanoid" id="B3M6N4"/>
<evidence type="ECO:0000313" key="8">
    <source>
        <dbReference type="Proteomes" id="UP000007801"/>
    </source>
</evidence>
<evidence type="ECO:0000256" key="4">
    <source>
        <dbReference type="ARBA" id="ARBA00023157"/>
    </source>
</evidence>
<dbReference type="FunCoup" id="B3M6N4">
    <property type="interactions" value="15"/>
</dbReference>
<name>B3M6N4_DROAN</name>
<dbReference type="GeneID" id="6507537"/>
<dbReference type="STRING" id="7217.B3M6N4"/>
<evidence type="ECO:0000256" key="5">
    <source>
        <dbReference type="ARBA" id="ARBA00023180"/>
    </source>
</evidence>
<dbReference type="PANTHER" id="PTHR23301">
    <property type="entry name" value="CHITIN BINDING PERITROPHIN-A"/>
    <property type="match status" value="1"/>
</dbReference>
<dbReference type="OrthoDB" id="6020543at2759"/>
<dbReference type="InterPro" id="IPR036508">
    <property type="entry name" value="Chitin-bd_dom_sf"/>
</dbReference>
<dbReference type="InterPro" id="IPR051940">
    <property type="entry name" value="Chitin_bind-dev_reg"/>
</dbReference>
<dbReference type="AlphaFoldDB" id="B3M6N4"/>
<dbReference type="PROSITE" id="PS50940">
    <property type="entry name" value="CHIT_BIND_II"/>
    <property type="match status" value="1"/>
</dbReference>